<keyword evidence="1" id="KW-0812">Transmembrane</keyword>
<keyword evidence="1" id="KW-0472">Membrane</keyword>
<proteinExistence type="predicted"/>
<dbReference type="RefSeq" id="WP_084061097.1">
    <property type="nucleotide sequence ID" value="NZ_FWXO01000002.1"/>
</dbReference>
<evidence type="ECO:0000313" key="3">
    <source>
        <dbReference type="Proteomes" id="UP000192360"/>
    </source>
</evidence>
<dbReference type="STRING" id="504486.SAMN05660703_1754"/>
<protein>
    <recommendedName>
        <fullName evidence="4">HTTM domain-containing protein</fullName>
    </recommendedName>
</protein>
<feature type="transmembrane region" description="Helical" evidence="1">
    <location>
        <begin position="20"/>
        <end position="42"/>
    </location>
</feature>
<evidence type="ECO:0000256" key="1">
    <source>
        <dbReference type="SAM" id="Phobius"/>
    </source>
</evidence>
<evidence type="ECO:0008006" key="4">
    <source>
        <dbReference type="Google" id="ProtNLM"/>
    </source>
</evidence>
<feature type="transmembrane region" description="Helical" evidence="1">
    <location>
        <begin position="74"/>
        <end position="107"/>
    </location>
</feature>
<dbReference type="AlphaFoldDB" id="A0A1W2A2K4"/>
<keyword evidence="3" id="KW-1185">Reference proteome</keyword>
<name>A0A1W2A2K4_9FLAO</name>
<dbReference type="Proteomes" id="UP000192360">
    <property type="component" value="Unassembled WGS sequence"/>
</dbReference>
<dbReference type="OrthoDB" id="981093at2"/>
<feature type="transmembrane region" description="Helical" evidence="1">
    <location>
        <begin position="167"/>
        <end position="184"/>
    </location>
</feature>
<organism evidence="2 3">
    <name type="scientific">Cellulophaga tyrosinoxydans</name>
    <dbReference type="NCBI Taxonomy" id="504486"/>
    <lineage>
        <taxon>Bacteria</taxon>
        <taxon>Pseudomonadati</taxon>
        <taxon>Bacteroidota</taxon>
        <taxon>Flavobacteriia</taxon>
        <taxon>Flavobacteriales</taxon>
        <taxon>Flavobacteriaceae</taxon>
        <taxon>Cellulophaga</taxon>
    </lineage>
</organism>
<reference evidence="2 3" key="1">
    <citation type="submission" date="2017-04" db="EMBL/GenBank/DDBJ databases">
        <authorList>
            <person name="Afonso C.L."/>
            <person name="Miller P.J."/>
            <person name="Scott M.A."/>
            <person name="Spackman E."/>
            <person name="Goraichik I."/>
            <person name="Dimitrov K.M."/>
            <person name="Suarez D.L."/>
            <person name="Swayne D.E."/>
        </authorList>
    </citation>
    <scope>NUCLEOTIDE SEQUENCE [LARGE SCALE GENOMIC DNA]</scope>
    <source>
        <strain evidence="2 3">DSM 21164</strain>
    </source>
</reference>
<evidence type="ECO:0000313" key="2">
    <source>
        <dbReference type="EMBL" id="SMC54959.1"/>
    </source>
</evidence>
<feature type="transmembrane region" description="Helical" evidence="1">
    <location>
        <begin position="290"/>
        <end position="311"/>
    </location>
</feature>
<dbReference type="EMBL" id="FWXO01000002">
    <property type="protein sequence ID" value="SMC54959.1"/>
    <property type="molecule type" value="Genomic_DNA"/>
</dbReference>
<gene>
    <name evidence="2" type="ORF">SAMN05660703_1754</name>
</gene>
<feature type="transmembrane region" description="Helical" evidence="1">
    <location>
        <begin position="127"/>
        <end position="146"/>
    </location>
</feature>
<sequence>MVKNVVASIIKLPVTQPLSLLRFFLSLLVGLYTYNSCLSYFFTFKNIKQYELNATWIIELFPERLFAFLPQDLVYWKAILVLAIIGSAIGFLGRISLLLLGTITFIFYGFDEGLGSFDHQVSFSSQVIFILALIPGSMGVSIDQYFINKWFKKDRFYSEARTYKWGVTLLLLLLILTYFTAGISKLRYGGTNYLDGNTIGFYIQDHTFEYPQGKHKLIIGDPSLPKTSKWKDDYGLQAYTYSNIQKSLTVRKVQYWIVEQPWLLKGITIFTIIFELGGFIVFFGSKYRNWYLFFAFLFHTTIGFLMGFTFYQYRLIILCLMDWKAIYAYVAHLKWVQPFLNKLNIKSI</sequence>
<feature type="transmembrane region" description="Helical" evidence="1">
    <location>
        <begin position="262"/>
        <end position="283"/>
    </location>
</feature>
<keyword evidence="1" id="KW-1133">Transmembrane helix</keyword>
<accession>A0A1W2A2K4</accession>